<gene>
    <name evidence="3" type="ORF">SAMN05421828_10882</name>
</gene>
<dbReference type="InterPro" id="IPR053167">
    <property type="entry name" value="Spore_coat_component"/>
</dbReference>
<dbReference type="InterPro" id="IPR007893">
    <property type="entry name" value="Spore_coat_U/FanG"/>
</dbReference>
<dbReference type="PANTHER" id="PTHR37089">
    <property type="entry name" value="PROTEIN U-RELATED"/>
    <property type="match status" value="1"/>
</dbReference>
<comment type="caution">
    <text evidence="3">The sequence shown here is derived from an EMBL/GenBank/DDBJ whole genome shotgun (WGS) entry which is preliminary data.</text>
</comment>
<keyword evidence="4" id="KW-1185">Reference proteome</keyword>
<feature type="domain" description="Spore coat protein U/FanG" evidence="2">
    <location>
        <begin position="34"/>
        <end position="170"/>
    </location>
</feature>
<evidence type="ECO:0000313" key="4">
    <source>
        <dbReference type="Proteomes" id="UP000186308"/>
    </source>
</evidence>
<keyword evidence="1" id="KW-1133">Transmembrane helix</keyword>
<dbReference type="PANTHER" id="PTHR37089:SF4">
    <property type="entry name" value="EXPORTED PROTEIN"/>
    <property type="match status" value="1"/>
</dbReference>
<accession>A0A8G2FG44</accession>
<sequence length="173" mass="17579">MGLNIKYFHTILAGYLFVTICFWSSVTVRASTATTNFAVTATVLKTCTISALPLSFTAYTGAVDNSTTTISVTCTNGTNYNIGLSAGLANGATVSTRAMVCNTSSTCGSSTLAYALYQPGGTTTNWGQTIGTDTVAGTGTGTAQSLIVNGQIAAGLTPEAGSFADTITATITY</sequence>
<reference evidence="3 4" key="1">
    <citation type="submission" date="2017-01" db="EMBL/GenBank/DDBJ databases">
        <authorList>
            <person name="Varghese N."/>
            <person name="Submissions S."/>
        </authorList>
    </citation>
    <scope>NUCLEOTIDE SEQUENCE [LARGE SCALE GENOMIC DNA]</scope>
    <source>
        <strain evidence="3 4">ATCC 35905</strain>
    </source>
</reference>
<evidence type="ECO:0000256" key="1">
    <source>
        <dbReference type="SAM" id="Phobius"/>
    </source>
</evidence>
<dbReference type="EMBL" id="FTNE01000008">
    <property type="protein sequence ID" value="SIQ71509.1"/>
    <property type="molecule type" value="Genomic_DNA"/>
</dbReference>
<keyword evidence="1" id="KW-0812">Transmembrane</keyword>
<keyword evidence="3" id="KW-0167">Capsid protein</keyword>
<organism evidence="3 4">
    <name type="scientific">Acidiphilium rubrum</name>
    <dbReference type="NCBI Taxonomy" id="526"/>
    <lineage>
        <taxon>Bacteria</taxon>
        <taxon>Pseudomonadati</taxon>
        <taxon>Pseudomonadota</taxon>
        <taxon>Alphaproteobacteria</taxon>
        <taxon>Acetobacterales</taxon>
        <taxon>Acidocellaceae</taxon>
        <taxon>Acidiphilium</taxon>
    </lineage>
</organism>
<dbReference type="Proteomes" id="UP000186308">
    <property type="component" value="Unassembled WGS sequence"/>
</dbReference>
<feature type="transmembrane region" description="Helical" evidence="1">
    <location>
        <begin position="7"/>
        <end position="26"/>
    </location>
</feature>
<protein>
    <submittedName>
        <fullName evidence="3">Spore coat protein U (SCPU) domain-containing protein</fullName>
    </submittedName>
</protein>
<dbReference type="Pfam" id="PF05229">
    <property type="entry name" value="SCPU"/>
    <property type="match status" value="1"/>
</dbReference>
<keyword evidence="1" id="KW-0472">Membrane</keyword>
<dbReference type="OrthoDB" id="582666at2"/>
<name>A0A8G2FG44_ACIRU</name>
<dbReference type="AlphaFoldDB" id="A0A8G2FG44"/>
<keyword evidence="3" id="KW-0946">Virion</keyword>
<proteinExistence type="predicted"/>
<dbReference type="RefSeq" id="WP_081848987.1">
    <property type="nucleotide sequence ID" value="NZ_FTNE01000008.1"/>
</dbReference>
<dbReference type="SMART" id="SM00972">
    <property type="entry name" value="SCPU"/>
    <property type="match status" value="1"/>
</dbReference>
<evidence type="ECO:0000313" key="3">
    <source>
        <dbReference type="EMBL" id="SIQ71509.1"/>
    </source>
</evidence>
<evidence type="ECO:0000259" key="2">
    <source>
        <dbReference type="Pfam" id="PF05229"/>
    </source>
</evidence>